<feature type="compositionally biased region" description="Basic and acidic residues" evidence="1">
    <location>
        <begin position="74"/>
        <end position="91"/>
    </location>
</feature>
<dbReference type="Proteomes" id="UP000025227">
    <property type="component" value="Unplaced"/>
</dbReference>
<feature type="compositionally biased region" description="Basic residues" evidence="1">
    <location>
        <begin position="133"/>
        <end position="143"/>
    </location>
</feature>
<name>A0A7I4YMF8_HAECO</name>
<dbReference type="WBParaSite" id="HCON_00110070-00001">
    <property type="protein sequence ID" value="HCON_00110070-00001"/>
    <property type="gene ID" value="HCON_00110070"/>
</dbReference>
<feature type="signal peptide" evidence="2">
    <location>
        <begin position="1"/>
        <end position="19"/>
    </location>
</feature>
<evidence type="ECO:0000256" key="2">
    <source>
        <dbReference type="SAM" id="SignalP"/>
    </source>
</evidence>
<organism evidence="3 4">
    <name type="scientific">Haemonchus contortus</name>
    <name type="common">Barber pole worm</name>
    <dbReference type="NCBI Taxonomy" id="6289"/>
    <lineage>
        <taxon>Eukaryota</taxon>
        <taxon>Metazoa</taxon>
        <taxon>Ecdysozoa</taxon>
        <taxon>Nematoda</taxon>
        <taxon>Chromadorea</taxon>
        <taxon>Rhabditida</taxon>
        <taxon>Rhabditina</taxon>
        <taxon>Rhabditomorpha</taxon>
        <taxon>Strongyloidea</taxon>
        <taxon>Trichostrongylidae</taxon>
        <taxon>Haemonchus</taxon>
    </lineage>
</organism>
<feature type="compositionally biased region" description="Basic and acidic residues" evidence="1">
    <location>
        <begin position="144"/>
        <end position="163"/>
    </location>
</feature>
<evidence type="ECO:0000313" key="3">
    <source>
        <dbReference type="Proteomes" id="UP000025227"/>
    </source>
</evidence>
<feature type="chain" id="PRO_5029531914" evidence="2">
    <location>
        <begin position="20"/>
        <end position="163"/>
    </location>
</feature>
<proteinExistence type="predicted"/>
<evidence type="ECO:0000256" key="1">
    <source>
        <dbReference type="SAM" id="MobiDB-lite"/>
    </source>
</evidence>
<dbReference type="AlphaFoldDB" id="A0A7I4YMF8"/>
<accession>A0A7I4YMF8</accession>
<feature type="region of interest" description="Disordered" evidence="1">
    <location>
        <begin position="133"/>
        <end position="163"/>
    </location>
</feature>
<evidence type="ECO:0000313" key="4">
    <source>
        <dbReference type="WBParaSite" id="HCON_00110070-00001"/>
    </source>
</evidence>
<sequence length="163" mass="18254">MRAITITLLLLSLSSFALSTVGGVKEGNTGVEQHVRELEPEAEPKKEKGFMDYVKGSLSSLFGASGGHEAGSPKSEHKSGKEIPKTEEKGVQKNMKRKQESNGFNSLFEKVMDRLMKASQSVKEWWKRFNIFGKKRRARHRKAKETTSTKKAHPHEPSSTENP</sequence>
<keyword evidence="2" id="KW-0732">Signal</keyword>
<feature type="region of interest" description="Disordered" evidence="1">
    <location>
        <begin position="62"/>
        <end position="104"/>
    </location>
</feature>
<protein>
    <submittedName>
        <fullName evidence="4">Prepronociceptin</fullName>
    </submittedName>
</protein>
<keyword evidence="3" id="KW-1185">Reference proteome</keyword>
<reference evidence="4" key="1">
    <citation type="submission" date="2020-12" db="UniProtKB">
        <authorList>
            <consortium name="WormBaseParasite"/>
        </authorList>
    </citation>
    <scope>IDENTIFICATION</scope>
    <source>
        <strain evidence="4">MHco3</strain>
    </source>
</reference>